<feature type="transmembrane region" description="Helical" evidence="1">
    <location>
        <begin position="17"/>
        <end position="37"/>
    </location>
</feature>
<dbReference type="AlphaFoldDB" id="A0A2A9MKG4"/>
<feature type="transmembrane region" description="Helical" evidence="1">
    <location>
        <begin position="237"/>
        <end position="258"/>
    </location>
</feature>
<feature type="domain" description="EamA" evidence="2">
    <location>
        <begin position="61"/>
        <end position="147"/>
    </location>
</feature>
<evidence type="ECO:0000313" key="4">
    <source>
        <dbReference type="Proteomes" id="UP000224006"/>
    </source>
</evidence>
<feature type="transmembrane region" description="Helical" evidence="1">
    <location>
        <begin position="161"/>
        <end position="181"/>
    </location>
</feature>
<dbReference type="PANTHER" id="PTHR13146:SF1">
    <property type="entry name" value="SUGAR PHOSPHATE TRANSPORTER DOMAIN-CONTAINING PROTEIN"/>
    <property type="match status" value="1"/>
</dbReference>
<dbReference type="InterPro" id="IPR037185">
    <property type="entry name" value="EmrE-like"/>
</dbReference>
<dbReference type="STRING" id="94643.A0A2A9MKG4"/>
<dbReference type="Pfam" id="PF00892">
    <property type="entry name" value="EamA"/>
    <property type="match status" value="1"/>
</dbReference>
<keyword evidence="1" id="KW-0812">Transmembrane</keyword>
<keyword evidence="1" id="KW-0472">Membrane</keyword>
<dbReference type="PANTHER" id="PTHR13146">
    <property type="match status" value="1"/>
</dbReference>
<dbReference type="OrthoDB" id="29773at2759"/>
<feature type="transmembrane region" description="Helical" evidence="1">
    <location>
        <begin position="193"/>
        <end position="217"/>
    </location>
</feature>
<dbReference type="GO" id="GO:0016020">
    <property type="term" value="C:membrane"/>
    <property type="evidence" value="ECO:0007669"/>
    <property type="project" value="InterPro"/>
</dbReference>
<keyword evidence="4" id="KW-1185">Reference proteome</keyword>
<dbReference type="InterPro" id="IPR000620">
    <property type="entry name" value="EamA_dom"/>
</dbReference>
<organism evidence="3 4">
    <name type="scientific">Besnoitia besnoiti</name>
    <name type="common">Apicomplexan protozoan</name>
    <dbReference type="NCBI Taxonomy" id="94643"/>
    <lineage>
        <taxon>Eukaryota</taxon>
        <taxon>Sar</taxon>
        <taxon>Alveolata</taxon>
        <taxon>Apicomplexa</taxon>
        <taxon>Conoidasida</taxon>
        <taxon>Coccidia</taxon>
        <taxon>Eucoccidiorida</taxon>
        <taxon>Eimeriorina</taxon>
        <taxon>Sarcocystidae</taxon>
        <taxon>Besnoitia</taxon>
    </lineage>
</organism>
<accession>A0A2A9MKG4</accession>
<gene>
    <name evidence="3" type="ORF">BESB_049630</name>
</gene>
<feature type="transmembrane region" description="Helical" evidence="1">
    <location>
        <begin position="299"/>
        <end position="321"/>
    </location>
</feature>
<sequence>MGQAAGTFGGFLTRQHVIQAATVLLFLAAYCVQPLLVDIIKHNGGAHSSTFSILLPHYYSMIMVGTLPTKQKLSECDWRKGMLVSSLDIVNQLLKKAGLLYAGAAVYIVVDSSSMVWTAVWSVLLLRRKLELIQWIAISLITLGISLKACQLNFTFRDEEFFGVILILLASVLMGLTFVLNEKFMRGDKKIEGPNLVCMMGVCCAIPVTLWTIFWTLPRFTELVVEPILEKSGSYRTVGHCFFWLFVSGWMHSGTLWYLMTHFGAVSTGILKGLKVALVFLISHWLFCDIQPNQCLNVWTGTSALICVVGVVLYSFAPLALPAASKEPSGPLLASKAEVSSIVRLSE</sequence>
<proteinExistence type="predicted"/>
<comment type="caution">
    <text evidence="3">The sequence shown here is derived from an EMBL/GenBank/DDBJ whole genome shotgun (WGS) entry which is preliminary data.</text>
</comment>
<dbReference type="EMBL" id="NWUJ01000003">
    <property type="protein sequence ID" value="PFH36771.1"/>
    <property type="molecule type" value="Genomic_DNA"/>
</dbReference>
<dbReference type="Proteomes" id="UP000224006">
    <property type="component" value="Chromosome III"/>
</dbReference>
<keyword evidence="1" id="KW-1133">Transmembrane helix</keyword>
<dbReference type="SUPFAM" id="SSF103481">
    <property type="entry name" value="Multidrug resistance efflux transporter EmrE"/>
    <property type="match status" value="1"/>
</dbReference>
<feature type="transmembrane region" description="Helical" evidence="1">
    <location>
        <begin position="270"/>
        <end position="287"/>
    </location>
</feature>
<reference evidence="3 4" key="1">
    <citation type="submission" date="2017-09" db="EMBL/GenBank/DDBJ databases">
        <title>Genome sequencing of Besnoitia besnoiti strain Bb-Ger1.</title>
        <authorList>
            <person name="Schares G."/>
            <person name="Venepally P."/>
            <person name="Lorenzi H.A."/>
        </authorList>
    </citation>
    <scope>NUCLEOTIDE SEQUENCE [LARGE SCALE GENOMIC DNA]</scope>
    <source>
        <strain evidence="3 4">Bb-Ger1</strain>
    </source>
</reference>
<dbReference type="KEGG" id="bbes:BESB_049630"/>
<feature type="transmembrane region" description="Helical" evidence="1">
    <location>
        <begin position="132"/>
        <end position="149"/>
    </location>
</feature>
<evidence type="ECO:0000259" key="2">
    <source>
        <dbReference type="Pfam" id="PF00892"/>
    </source>
</evidence>
<evidence type="ECO:0000313" key="3">
    <source>
        <dbReference type="EMBL" id="PFH36771.1"/>
    </source>
</evidence>
<feature type="transmembrane region" description="Helical" evidence="1">
    <location>
        <begin position="99"/>
        <end position="125"/>
    </location>
</feature>
<name>A0A2A9MKG4_BESBE</name>
<dbReference type="VEuPathDB" id="ToxoDB:BESB_049630"/>
<dbReference type="RefSeq" id="XP_029220780.1">
    <property type="nucleotide sequence ID" value="XM_029363414.1"/>
</dbReference>
<dbReference type="GeneID" id="40309893"/>
<protein>
    <submittedName>
        <fullName evidence="3">Putative transporter/permease protein</fullName>
    </submittedName>
</protein>
<evidence type="ECO:0000256" key="1">
    <source>
        <dbReference type="SAM" id="Phobius"/>
    </source>
</evidence>